<dbReference type="AlphaFoldDB" id="A0A9D9H6D8"/>
<sequence>MKSVAVISAFLGGAVLGAALGIIFAPAKGSETRACISDYLESHGIKLNREQLNELVAKIEDKVG</sequence>
<comment type="caution">
    <text evidence="1">The sequence shown here is derived from an EMBL/GenBank/DDBJ whole genome shotgun (WGS) entry which is preliminary data.</text>
</comment>
<dbReference type="EMBL" id="JADIMW010000014">
    <property type="protein sequence ID" value="MBO8437554.1"/>
    <property type="molecule type" value="Genomic_DNA"/>
</dbReference>
<organism evidence="1 2">
    <name type="scientific">Candidatus Caccoplasma merdipullorum</name>
    <dbReference type="NCBI Taxonomy" id="2840718"/>
    <lineage>
        <taxon>Bacteria</taxon>
        <taxon>Pseudomonadati</taxon>
        <taxon>Bacteroidota</taxon>
        <taxon>Bacteroidia</taxon>
        <taxon>Bacteroidales</taxon>
        <taxon>Bacteroidaceae</taxon>
        <taxon>Bacteroidaceae incertae sedis</taxon>
        <taxon>Candidatus Caccoplasma</taxon>
    </lineage>
</organism>
<proteinExistence type="predicted"/>
<dbReference type="InterPro" id="IPR024623">
    <property type="entry name" value="YtxH"/>
</dbReference>
<reference evidence="1" key="2">
    <citation type="journal article" date="2021" name="PeerJ">
        <title>Extensive microbial diversity within the chicken gut microbiome revealed by metagenomics and culture.</title>
        <authorList>
            <person name="Gilroy R."/>
            <person name="Ravi A."/>
            <person name="Getino M."/>
            <person name="Pursley I."/>
            <person name="Horton D.L."/>
            <person name="Alikhan N.F."/>
            <person name="Baker D."/>
            <person name="Gharbi K."/>
            <person name="Hall N."/>
            <person name="Watson M."/>
            <person name="Adriaenssens E.M."/>
            <person name="Foster-Nyarko E."/>
            <person name="Jarju S."/>
            <person name="Secka A."/>
            <person name="Antonio M."/>
            <person name="Oren A."/>
            <person name="Chaudhuri R.R."/>
            <person name="La Ragione R."/>
            <person name="Hildebrand F."/>
            <person name="Pallen M.J."/>
        </authorList>
    </citation>
    <scope>NUCLEOTIDE SEQUENCE</scope>
    <source>
        <strain evidence="1">G3-4614</strain>
    </source>
</reference>
<accession>A0A9D9H6D8</accession>
<evidence type="ECO:0000313" key="2">
    <source>
        <dbReference type="Proteomes" id="UP000823636"/>
    </source>
</evidence>
<gene>
    <name evidence="1" type="ORF">IAC54_01475</name>
</gene>
<name>A0A9D9H6D8_9BACT</name>
<protein>
    <submittedName>
        <fullName evidence="1">YtxH domain-containing protein</fullName>
    </submittedName>
</protein>
<dbReference type="Pfam" id="PF12732">
    <property type="entry name" value="YtxH"/>
    <property type="match status" value="1"/>
</dbReference>
<evidence type="ECO:0000313" key="1">
    <source>
        <dbReference type="EMBL" id="MBO8437554.1"/>
    </source>
</evidence>
<reference evidence="1" key="1">
    <citation type="submission" date="2020-10" db="EMBL/GenBank/DDBJ databases">
        <authorList>
            <person name="Gilroy R."/>
        </authorList>
    </citation>
    <scope>NUCLEOTIDE SEQUENCE</scope>
    <source>
        <strain evidence="1">G3-4614</strain>
    </source>
</reference>
<dbReference type="Proteomes" id="UP000823636">
    <property type="component" value="Unassembled WGS sequence"/>
</dbReference>